<dbReference type="Proteomes" id="UP001589613">
    <property type="component" value="Unassembled WGS sequence"/>
</dbReference>
<dbReference type="Gene3D" id="1.20.5.3310">
    <property type="match status" value="1"/>
</dbReference>
<sequence length="156" mass="16440">MTFFNLTSTEIMLLVLLAVVVLGPRRLPHYAARLADLARRVRDLAEGAKEQIKQEMGPAFEDVDWRQLDPRQYDPRRIVREALTEPAPSTRAAGGATAAGATARGQAARGSTTVPGGRAGDVRRTAATASTGTAAGTGTGGRFDPALPVPFDPDAT</sequence>
<gene>
    <name evidence="9" type="ORF">ACFFN0_04125</name>
</gene>
<evidence type="ECO:0000256" key="2">
    <source>
        <dbReference type="ARBA" id="ARBA00022448"/>
    </source>
</evidence>
<evidence type="ECO:0000256" key="5">
    <source>
        <dbReference type="ARBA" id="ARBA00022989"/>
    </source>
</evidence>
<evidence type="ECO:0000256" key="6">
    <source>
        <dbReference type="ARBA" id="ARBA00023010"/>
    </source>
</evidence>
<dbReference type="InterPro" id="IPR003369">
    <property type="entry name" value="TatA/B/E"/>
</dbReference>
<evidence type="ECO:0000256" key="4">
    <source>
        <dbReference type="ARBA" id="ARBA00022927"/>
    </source>
</evidence>
<dbReference type="PRINTS" id="PR01506">
    <property type="entry name" value="TATBPROTEIN"/>
</dbReference>
<keyword evidence="10" id="KW-1185">Reference proteome</keyword>
<keyword evidence="3" id="KW-0812">Transmembrane</keyword>
<keyword evidence="7" id="KW-0472">Membrane</keyword>
<feature type="region of interest" description="Disordered" evidence="8">
    <location>
        <begin position="80"/>
        <end position="156"/>
    </location>
</feature>
<dbReference type="Pfam" id="PF02416">
    <property type="entry name" value="TatA_B_E"/>
    <property type="match status" value="1"/>
</dbReference>
<dbReference type="RefSeq" id="WP_238330334.1">
    <property type="nucleotide sequence ID" value="NZ_JBHMAX010000007.1"/>
</dbReference>
<dbReference type="EMBL" id="JBHMAX010000007">
    <property type="protein sequence ID" value="MFB9731229.1"/>
    <property type="molecule type" value="Genomic_DNA"/>
</dbReference>
<keyword evidence="5" id="KW-1133">Transmembrane helix</keyword>
<reference evidence="9 10" key="1">
    <citation type="submission" date="2024-09" db="EMBL/GenBank/DDBJ databases">
        <authorList>
            <person name="Sun Q."/>
            <person name="Mori K."/>
        </authorList>
    </citation>
    <scope>NUCLEOTIDE SEQUENCE [LARGE SCALE GENOMIC DNA]</scope>
    <source>
        <strain evidence="9 10">JCM 12763</strain>
    </source>
</reference>
<proteinExistence type="predicted"/>
<comment type="subcellular location">
    <subcellularLocation>
        <location evidence="1">Membrane</location>
        <topology evidence="1">Single-pass membrane protein</topology>
    </subcellularLocation>
</comment>
<feature type="compositionally biased region" description="Pro residues" evidence="8">
    <location>
        <begin position="147"/>
        <end position="156"/>
    </location>
</feature>
<evidence type="ECO:0000256" key="1">
    <source>
        <dbReference type="ARBA" id="ARBA00004167"/>
    </source>
</evidence>
<evidence type="ECO:0000313" key="10">
    <source>
        <dbReference type="Proteomes" id="UP001589613"/>
    </source>
</evidence>
<keyword evidence="4" id="KW-0653">Protein transport</keyword>
<evidence type="ECO:0000256" key="7">
    <source>
        <dbReference type="ARBA" id="ARBA00023136"/>
    </source>
</evidence>
<comment type="caution">
    <text evidence="9">The sequence shown here is derived from an EMBL/GenBank/DDBJ whole genome shotgun (WGS) entry which is preliminary data.</text>
</comment>
<feature type="compositionally biased region" description="Low complexity" evidence="8">
    <location>
        <begin position="90"/>
        <end position="113"/>
    </location>
</feature>
<protein>
    <submittedName>
        <fullName evidence="9">Sec-independent protein translocase TatB</fullName>
    </submittedName>
</protein>
<evidence type="ECO:0000256" key="3">
    <source>
        <dbReference type="ARBA" id="ARBA00022692"/>
    </source>
</evidence>
<keyword evidence="6" id="KW-0811">Translocation</keyword>
<organism evidence="9 10">
    <name type="scientific">Ornithinimicrobium kibberense</name>
    <dbReference type="NCBI Taxonomy" id="282060"/>
    <lineage>
        <taxon>Bacteria</taxon>
        <taxon>Bacillati</taxon>
        <taxon>Actinomycetota</taxon>
        <taxon>Actinomycetes</taxon>
        <taxon>Micrococcales</taxon>
        <taxon>Ornithinimicrobiaceae</taxon>
        <taxon>Ornithinimicrobium</taxon>
    </lineage>
</organism>
<feature type="compositionally biased region" description="Low complexity" evidence="8">
    <location>
        <begin position="125"/>
        <end position="134"/>
    </location>
</feature>
<evidence type="ECO:0000313" key="9">
    <source>
        <dbReference type="EMBL" id="MFB9731229.1"/>
    </source>
</evidence>
<name>A0ABV5V0A1_9MICO</name>
<accession>A0ABV5V0A1</accession>
<keyword evidence="2" id="KW-0813">Transport</keyword>
<evidence type="ECO:0000256" key="8">
    <source>
        <dbReference type="SAM" id="MobiDB-lite"/>
    </source>
</evidence>